<dbReference type="SUPFAM" id="SSF53850">
    <property type="entry name" value="Periplasmic binding protein-like II"/>
    <property type="match status" value="1"/>
</dbReference>
<evidence type="ECO:0000313" key="6">
    <source>
        <dbReference type="EMBL" id="HEA53134.1"/>
    </source>
</evidence>
<keyword evidence="3" id="KW-0238">DNA-binding</keyword>
<evidence type="ECO:0000256" key="4">
    <source>
        <dbReference type="ARBA" id="ARBA00023163"/>
    </source>
</evidence>
<dbReference type="GO" id="GO:0003700">
    <property type="term" value="F:DNA-binding transcription factor activity"/>
    <property type="evidence" value="ECO:0007669"/>
    <property type="project" value="InterPro"/>
</dbReference>
<protein>
    <submittedName>
        <fullName evidence="6">LysR family transcriptional regulator</fullName>
    </submittedName>
</protein>
<dbReference type="PRINTS" id="PR00039">
    <property type="entry name" value="HTHLYSR"/>
</dbReference>
<dbReference type="AlphaFoldDB" id="A0A831R6J4"/>
<keyword evidence="4" id="KW-0804">Transcription</keyword>
<dbReference type="InterPro" id="IPR005119">
    <property type="entry name" value="LysR_subst-bd"/>
</dbReference>
<comment type="similarity">
    <text evidence="1">Belongs to the LysR transcriptional regulatory family.</text>
</comment>
<dbReference type="PANTHER" id="PTHR30126">
    <property type="entry name" value="HTH-TYPE TRANSCRIPTIONAL REGULATOR"/>
    <property type="match status" value="1"/>
</dbReference>
<dbReference type="Pfam" id="PF03466">
    <property type="entry name" value="LysR_substrate"/>
    <property type="match status" value="1"/>
</dbReference>
<keyword evidence="2" id="KW-0805">Transcription regulation</keyword>
<dbReference type="GO" id="GO:0000976">
    <property type="term" value="F:transcription cis-regulatory region binding"/>
    <property type="evidence" value="ECO:0007669"/>
    <property type="project" value="TreeGrafter"/>
</dbReference>
<dbReference type="InterPro" id="IPR036388">
    <property type="entry name" value="WH-like_DNA-bd_sf"/>
</dbReference>
<dbReference type="PROSITE" id="PS50931">
    <property type="entry name" value="HTH_LYSR"/>
    <property type="match status" value="1"/>
</dbReference>
<dbReference type="SUPFAM" id="SSF46785">
    <property type="entry name" value="Winged helix' DNA-binding domain"/>
    <property type="match status" value="1"/>
</dbReference>
<organism evidence="6">
    <name type="scientific">Marinobacter antarcticus</name>
    <dbReference type="NCBI Taxonomy" id="564117"/>
    <lineage>
        <taxon>Bacteria</taxon>
        <taxon>Pseudomonadati</taxon>
        <taxon>Pseudomonadota</taxon>
        <taxon>Gammaproteobacteria</taxon>
        <taxon>Pseudomonadales</taxon>
        <taxon>Marinobacteraceae</taxon>
        <taxon>Marinobacter</taxon>
    </lineage>
</organism>
<reference evidence="6" key="1">
    <citation type="journal article" date="2020" name="mSystems">
        <title>Genome- and Community-Level Interaction Insights into Carbon Utilization and Element Cycling Functions of Hydrothermarchaeota in Hydrothermal Sediment.</title>
        <authorList>
            <person name="Zhou Z."/>
            <person name="Liu Y."/>
            <person name="Xu W."/>
            <person name="Pan J."/>
            <person name="Luo Z.H."/>
            <person name="Li M."/>
        </authorList>
    </citation>
    <scope>NUCLEOTIDE SEQUENCE [LARGE SCALE GENOMIC DNA]</scope>
    <source>
        <strain evidence="6">HyVt-357</strain>
    </source>
</reference>
<dbReference type="Proteomes" id="UP000885748">
    <property type="component" value="Unassembled WGS sequence"/>
</dbReference>
<dbReference type="RefSeq" id="WP_304102834.1">
    <property type="nucleotide sequence ID" value="NZ_DRGY01000100.1"/>
</dbReference>
<dbReference type="InterPro" id="IPR036390">
    <property type="entry name" value="WH_DNA-bd_sf"/>
</dbReference>
<dbReference type="Pfam" id="PF00126">
    <property type="entry name" value="HTH_1"/>
    <property type="match status" value="1"/>
</dbReference>
<sequence length="297" mass="32409">MNLHLLRIFHTVIVDGSFSRAAETLHISQPAVSRAVKELESQLDLPLIERSGGTGNSRKGVQLTANGDVIFDHARGIFALEKAAIDDIHARVGLKRGTLVIGASTTIAGYWLSPYLVTFANQHPAIDIQVVVGNTQSISRQLVDCDIDIGLVEGTVNDPRIICEHWRDDKLAVVEATVDGSAIHDKVEDLNDSEALWVVRENGSGTREVSEQFFEHEHITPVKKITMGSNEAIINAVVHGLGRALLPKIMVDNLLTQGCIREVSVSGSAPLSRPLFKLHYQNRPQGPLVTAFAKLLQ</sequence>
<evidence type="ECO:0000256" key="1">
    <source>
        <dbReference type="ARBA" id="ARBA00009437"/>
    </source>
</evidence>
<feature type="domain" description="HTH lysR-type" evidence="5">
    <location>
        <begin position="1"/>
        <end position="64"/>
    </location>
</feature>
<evidence type="ECO:0000256" key="3">
    <source>
        <dbReference type="ARBA" id="ARBA00023125"/>
    </source>
</evidence>
<dbReference type="Gene3D" id="3.40.190.10">
    <property type="entry name" value="Periplasmic binding protein-like II"/>
    <property type="match status" value="2"/>
</dbReference>
<evidence type="ECO:0000259" key="5">
    <source>
        <dbReference type="PROSITE" id="PS50931"/>
    </source>
</evidence>
<name>A0A831R6J4_9GAMM</name>
<dbReference type="Gene3D" id="1.10.10.10">
    <property type="entry name" value="Winged helix-like DNA-binding domain superfamily/Winged helix DNA-binding domain"/>
    <property type="match status" value="1"/>
</dbReference>
<comment type="caution">
    <text evidence="6">The sequence shown here is derived from an EMBL/GenBank/DDBJ whole genome shotgun (WGS) entry which is preliminary data.</text>
</comment>
<gene>
    <name evidence="6" type="ORF">ENI00_12620</name>
</gene>
<dbReference type="EMBL" id="DRGY01000100">
    <property type="protein sequence ID" value="HEA53134.1"/>
    <property type="molecule type" value="Genomic_DNA"/>
</dbReference>
<evidence type="ECO:0000256" key="2">
    <source>
        <dbReference type="ARBA" id="ARBA00023015"/>
    </source>
</evidence>
<accession>A0A831R6J4</accession>
<dbReference type="PANTHER" id="PTHR30126:SF39">
    <property type="entry name" value="HTH-TYPE TRANSCRIPTIONAL REGULATOR CYSL"/>
    <property type="match status" value="1"/>
</dbReference>
<proteinExistence type="inferred from homology"/>
<dbReference type="InterPro" id="IPR000847">
    <property type="entry name" value="LysR_HTH_N"/>
</dbReference>